<sequence>MEQATMGDIKRLGSGFSISAASPIFRSSLSLPKVEMGAIHLPEVSKTQVLNQMTPKTAAVDQALFDSFYNLEQTQSNAAMTLKTRDGRSIPASKYLAPDELKQLARLPNYYQIKILNVSAAKGSSQIQNQLRANIKSVIQDLSKGANIQFSEQNQRQWSVRNLLDLTNAIQQLPLAHRKQLDGVNFVRDSEPAFGYKDHAPDLMEKMANKMVAGHYDLKSRSVILYDRGVQDSFPNLDSEMEQSMRALSNCSCNNCEPQQLDPELQKSLRSASPQAKPTEIRNLQSMLNPYLIGRGRPSISEDGVWSAQTEQGIRTVQAQLLEKYLNANVPLSLAQKQELQQLQDLAASPQFGMITRVVNLKDRMKNLDKISEPHVQKLLQELAKSQFGEASLQFLLRDVSDAFRANPQVSRTEEVMIHEMGHHLQLGLSNENEYIAEFGKLSSWVERATGEAADGYIQGSSTSEDMVDVYNQLASGTRLDEGHYGLKLTPQERSQVFVTEYASTDPMEDFAESYKTYVLNPVQLMESSPEKFFFINALPTIQSRKMGSGAQEKTHYQNSAVIEYARAALRNQYRTNPTQAQVDGFIRQHFENMIGTGASPRPLNLSAETVLAIVDTHQDLLKAVNMPYISTEKIRGKGDADYTVLRQIHEQTLNLIKSHGSDKEAKDFFYGFTNPNEIERRFPKASATMRENLKDPAFASMMLALGKIGGYASVINQGKSIDMQDQQSYQDAKDYFSTALKQPSALLSKQALTQSYNLLRGLSSEMVNPEDRKIAPALQFFRTLEADPAAAFPEGWYQFPDEFKDMLRNQRFIQSISGDGGRYLPSAEVTRETLQKLMEMVEFQRGIEMLRNG</sequence>
<evidence type="ECO:0000313" key="2">
    <source>
        <dbReference type="Proteomes" id="UP000231019"/>
    </source>
</evidence>
<dbReference type="InterPro" id="IPR024079">
    <property type="entry name" value="MetalloPept_cat_dom_sf"/>
</dbReference>
<evidence type="ECO:0000313" key="1">
    <source>
        <dbReference type="EMBL" id="PIW15230.1"/>
    </source>
</evidence>
<gene>
    <name evidence="1" type="ORF">COW36_17565</name>
</gene>
<protein>
    <submittedName>
        <fullName evidence="1">Uncharacterized protein</fullName>
    </submittedName>
</protein>
<dbReference type="GO" id="GO:0008237">
    <property type="term" value="F:metallopeptidase activity"/>
    <property type="evidence" value="ECO:0007669"/>
    <property type="project" value="InterPro"/>
</dbReference>
<dbReference type="Gene3D" id="3.40.390.10">
    <property type="entry name" value="Collagenase (Catalytic Domain)"/>
    <property type="match status" value="1"/>
</dbReference>
<dbReference type="Proteomes" id="UP000231019">
    <property type="component" value="Unassembled WGS sequence"/>
</dbReference>
<dbReference type="SUPFAM" id="SSF55486">
    <property type="entry name" value="Metalloproteases ('zincins'), catalytic domain"/>
    <property type="match status" value="1"/>
</dbReference>
<accession>A0A2M7G1M1</accession>
<dbReference type="AlphaFoldDB" id="A0A2M7G1M1"/>
<organism evidence="1 2">
    <name type="scientific">bacterium (Candidatus Blackallbacteria) CG17_big_fil_post_rev_8_21_14_2_50_48_46</name>
    <dbReference type="NCBI Taxonomy" id="2014261"/>
    <lineage>
        <taxon>Bacteria</taxon>
        <taxon>Candidatus Blackallbacteria</taxon>
    </lineage>
</organism>
<comment type="caution">
    <text evidence="1">The sequence shown here is derived from an EMBL/GenBank/DDBJ whole genome shotgun (WGS) entry which is preliminary data.</text>
</comment>
<name>A0A2M7G1M1_9BACT</name>
<dbReference type="EMBL" id="PFFQ01000053">
    <property type="protein sequence ID" value="PIW15230.1"/>
    <property type="molecule type" value="Genomic_DNA"/>
</dbReference>
<proteinExistence type="predicted"/>
<reference evidence="1 2" key="1">
    <citation type="submission" date="2017-09" db="EMBL/GenBank/DDBJ databases">
        <title>Depth-based differentiation of microbial function through sediment-hosted aquifers and enrichment of novel symbionts in the deep terrestrial subsurface.</title>
        <authorList>
            <person name="Probst A.J."/>
            <person name="Ladd B."/>
            <person name="Jarett J.K."/>
            <person name="Geller-Mcgrath D.E."/>
            <person name="Sieber C.M."/>
            <person name="Emerson J.B."/>
            <person name="Anantharaman K."/>
            <person name="Thomas B.C."/>
            <person name="Malmstrom R."/>
            <person name="Stieglmeier M."/>
            <person name="Klingl A."/>
            <person name="Woyke T."/>
            <person name="Ryan C.M."/>
            <person name="Banfield J.F."/>
        </authorList>
    </citation>
    <scope>NUCLEOTIDE SEQUENCE [LARGE SCALE GENOMIC DNA]</scope>
    <source>
        <strain evidence="1">CG17_big_fil_post_rev_8_21_14_2_50_48_46</strain>
    </source>
</reference>